<dbReference type="GO" id="GO:0016887">
    <property type="term" value="F:ATP hydrolysis activity"/>
    <property type="evidence" value="ECO:0007669"/>
    <property type="project" value="InterPro"/>
</dbReference>
<reference evidence="3" key="1">
    <citation type="submission" date="2016-10" db="EMBL/GenBank/DDBJ databases">
        <authorList>
            <person name="Varghese N."/>
            <person name="Submissions S."/>
        </authorList>
    </citation>
    <scope>NUCLEOTIDE SEQUENCE [LARGE SCALE GENOMIC DNA]</scope>
    <source>
        <strain evidence="3">ANC 5109</strain>
    </source>
</reference>
<dbReference type="Proteomes" id="UP000199035">
    <property type="component" value="Unassembled WGS sequence"/>
</dbReference>
<dbReference type="SUPFAM" id="SSF52540">
    <property type="entry name" value="P-loop containing nucleoside triphosphate hydrolases"/>
    <property type="match status" value="1"/>
</dbReference>
<dbReference type="InterPro" id="IPR003959">
    <property type="entry name" value="ATPase_AAA_core"/>
</dbReference>
<proteinExistence type="predicted"/>
<dbReference type="EMBL" id="FNPK01000013">
    <property type="protein sequence ID" value="SDY53397.1"/>
    <property type="molecule type" value="Genomic_DNA"/>
</dbReference>
<name>A0A1H3KMK5_9GAMM</name>
<dbReference type="RefSeq" id="WP_092690754.1">
    <property type="nucleotide sequence ID" value="NZ_FNPK01000013.1"/>
</dbReference>
<dbReference type="Pfam" id="PF13304">
    <property type="entry name" value="AAA_21"/>
    <property type="match status" value="1"/>
</dbReference>
<dbReference type="Gene3D" id="3.40.50.300">
    <property type="entry name" value="P-loop containing nucleotide triphosphate hydrolases"/>
    <property type="match status" value="1"/>
</dbReference>
<dbReference type="STRING" id="595670.SAMN05421643_11356"/>
<keyword evidence="3" id="KW-1185">Reference proteome</keyword>
<sequence length="468" mass="53173">MLESIWIENFKSYKTGQTLPLAPITLMIGANASGKSNAIEAFRFLSWFAGGEKLSTIQNRINDSEKIFRGEIRDLFCKDEDIFGLGASLSKNLIANFENWNFSIELNNFENLKVKSEELILRNNQEKFFEISENSNAFKPLFSSNPATLIANEFISQNKLFIPKFQRNGILIDELSSNVDSDSSVLKIVDNIVDEQLKPYLEDKDNINHSDALMLNIDFLLMRGIFSVFVSFYDFIPSEMRKESAISSRLRQNGQNLSGVLYKLWENKEIDYKADILKFISSLPEQDFKGLKFYKDHRDRIELALIENFGGKEQEWSIELLSDGTLRILGIAAAILSAPNGSTIVIEEIDNGIHPSRAKYLLETMFYFAEKKKLRLLLSTHNPALMDALPDKALGDVVFAYRDPKEGDSRLVRLSDLDDYVGLVSQGPLGELVTQGIVDRFVKNPISKEDKRQKALSWLNEMRGASNE</sequence>
<dbReference type="InterPro" id="IPR027417">
    <property type="entry name" value="P-loop_NTPase"/>
</dbReference>
<evidence type="ECO:0000313" key="3">
    <source>
        <dbReference type="Proteomes" id="UP000199035"/>
    </source>
</evidence>
<dbReference type="AlphaFoldDB" id="A0A1H3KMK5"/>
<feature type="domain" description="ATPase AAA-type core" evidence="1">
    <location>
        <begin position="24"/>
        <end position="387"/>
    </location>
</feature>
<gene>
    <name evidence="2" type="ORF">SAMN05421643_11356</name>
</gene>
<accession>A0A1H3KMK5</accession>
<organism evidence="2 3">
    <name type="scientific">Acinetobacter kyonggiensis</name>
    <dbReference type="NCBI Taxonomy" id="595670"/>
    <lineage>
        <taxon>Bacteria</taxon>
        <taxon>Pseudomonadati</taxon>
        <taxon>Pseudomonadota</taxon>
        <taxon>Gammaproteobacteria</taxon>
        <taxon>Moraxellales</taxon>
        <taxon>Moraxellaceae</taxon>
        <taxon>Acinetobacter</taxon>
    </lineage>
</organism>
<protein>
    <submittedName>
        <fullName evidence="2">Predicted ATPase</fullName>
    </submittedName>
</protein>
<dbReference type="PANTHER" id="PTHR40396:SF1">
    <property type="entry name" value="ATPASE AAA-TYPE CORE DOMAIN-CONTAINING PROTEIN"/>
    <property type="match status" value="1"/>
</dbReference>
<evidence type="ECO:0000313" key="2">
    <source>
        <dbReference type="EMBL" id="SDY53397.1"/>
    </source>
</evidence>
<dbReference type="GO" id="GO:0005524">
    <property type="term" value="F:ATP binding"/>
    <property type="evidence" value="ECO:0007669"/>
    <property type="project" value="InterPro"/>
</dbReference>
<evidence type="ECO:0000259" key="1">
    <source>
        <dbReference type="Pfam" id="PF13304"/>
    </source>
</evidence>
<dbReference type="PANTHER" id="PTHR40396">
    <property type="entry name" value="ATPASE-LIKE PROTEIN"/>
    <property type="match status" value="1"/>
</dbReference>